<name>A0A5C6A2F0_9BACT</name>
<protein>
    <recommendedName>
        <fullName evidence="3">Sulfatase</fullName>
    </recommendedName>
</protein>
<dbReference type="SUPFAM" id="SSF53649">
    <property type="entry name" value="Alkaline phosphatase-like"/>
    <property type="match status" value="1"/>
</dbReference>
<sequence>MLNSSFQAIQRRTFLNRATVGIGSVAFATQLAAEQSASGNAVSSLGAIEPHHLAKAKRVIFLCMAGGPSHLETLDYKPKLAEMDGQPMPDSLTAGQPIAQLQGKALKCLAPQHKFEKFGESGQEISTALPHIAKLADDIAIVRSMTTQQINHDPAHTFMNSGTQISGRPCMGSWIQYGLGSEAEDLPGFVVLTSVGGGQSQPIASRQWHSGFLPSRYQGVHFHSKGDPVLFVGNPPGVNRDQQRQVIDAVNGLNRLRQESVDNSEIMTSIAQYELAFKMQASVPELVDLSNEPQHVLDMYGSKPGDGSFASNCLLARRLAERGVRFIQLYHRGWDHHGGVKNGVANTAKLVDRGSWALIEDLKQRDMLKDTLVIWSGEFGRTPMSQGGGENPGRDHHIKGFSMWMAGGGIRPGVSYGATDEFGYNAVEDVVSVHDFHATMLHLLGIDHQRFTYKFQGLDMKLTGVEPARVLHPIMT</sequence>
<evidence type="ECO:0000313" key="2">
    <source>
        <dbReference type="Proteomes" id="UP000316213"/>
    </source>
</evidence>
<evidence type="ECO:0000313" key="1">
    <source>
        <dbReference type="EMBL" id="TWT93596.1"/>
    </source>
</evidence>
<comment type="caution">
    <text evidence="1">The sequence shown here is derived from an EMBL/GenBank/DDBJ whole genome shotgun (WGS) entry which is preliminary data.</text>
</comment>
<dbReference type="PROSITE" id="PS51318">
    <property type="entry name" value="TAT"/>
    <property type="match status" value="1"/>
</dbReference>
<organism evidence="1 2">
    <name type="scientific">Neorhodopirellula pilleata</name>
    <dbReference type="NCBI Taxonomy" id="2714738"/>
    <lineage>
        <taxon>Bacteria</taxon>
        <taxon>Pseudomonadati</taxon>
        <taxon>Planctomycetota</taxon>
        <taxon>Planctomycetia</taxon>
        <taxon>Pirellulales</taxon>
        <taxon>Pirellulaceae</taxon>
        <taxon>Neorhodopirellula</taxon>
    </lineage>
</organism>
<dbReference type="InterPro" id="IPR006311">
    <property type="entry name" value="TAT_signal"/>
</dbReference>
<accession>A0A5C6A2F0</accession>
<dbReference type="Pfam" id="PF07394">
    <property type="entry name" value="DUF1501"/>
    <property type="match status" value="1"/>
</dbReference>
<gene>
    <name evidence="1" type="ORF">Pla100_41140</name>
</gene>
<dbReference type="InterPro" id="IPR010869">
    <property type="entry name" value="DUF1501"/>
</dbReference>
<evidence type="ECO:0008006" key="3">
    <source>
        <dbReference type="Google" id="ProtNLM"/>
    </source>
</evidence>
<dbReference type="AlphaFoldDB" id="A0A5C6A2F0"/>
<dbReference type="OrthoDB" id="127333at2"/>
<dbReference type="EMBL" id="SJPM01000009">
    <property type="protein sequence ID" value="TWT93596.1"/>
    <property type="molecule type" value="Genomic_DNA"/>
</dbReference>
<dbReference type="PANTHER" id="PTHR43737:SF1">
    <property type="entry name" value="DUF1501 DOMAIN-CONTAINING PROTEIN"/>
    <property type="match status" value="1"/>
</dbReference>
<reference evidence="1 2" key="1">
    <citation type="submission" date="2019-02" db="EMBL/GenBank/DDBJ databases">
        <title>Deep-cultivation of Planctomycetes and their phenomic and genomic characterization uncovers novel biology.</title>
        <authorList>
            <person name="Wiegand S."/>
            <person name="Jogler M."/>
            <person name="Boedeker C."/>
            <person name="Pinto D."/>
            <person name="Vollmers J."/>
            <person name="Rivas-Marin E."/>
            <person name="Kohn T."/>
            <person name="Peeters S.H."/>
            <person name="Heuer A."/>
            <person name="Rast P."/>
            <person name="Oberbeckmann S."/>
            <person name="Bunk B."/>
            <person name="Jeske O."/>
            <person name="Meyerdierks A."/>
            <person name="Storesund J.E."/>
            <person name="Kallscheuer N."/>
            <person name="Luecker S."/>
            <person name="Lage O.M."/>
            <person name="Pohl T."/>
            <person name="Merkel B.J."/>
            <person name="Hornburger P."/>
            <person name="Mueller R.-W."/>
            <person name="Bruemmer F."/>
            <person name="Labrenz M."/>
            <person name="Spormann A.M."/>
            <person name="Op Den Camp H."/>
            <person name="Overmann J."/>
            <person name="Amann R."/>
            <person name="Jetten M.S.M."/>
            <person name="Mascher T."/>
            <person name="Medema M.H."/>
            <person name="Devos D.P."/>
            <person name="Kaster A.-K."/>
            <person name="Ovreas L."/>
            <person name="Rohde M."/>
            <person name="Galperin M.Y."/>
            <person name="Jogler C."/>
        </authorList>
    </citation>
    <scope>NUCLEOTIDE SEQUENCE [LARGE SCALE GENOMIC DNA]</scope>
    <source>
        <strain evidence="1 2">Pla100</strain>
    </source>
</reference>
<proteinExistence type="predicted"/>
<keyword evidence="2" id="KW-1185">Reference proteome</keyword>
<dbReference type="Proteomes" id="UP000316213">
    <property type="component" value="Unassembled WGS sequence"/>
</dbReference>
<dbReference type="RefSeq" id="WP_146579414.1">
    <property type="nucleotide sequence ID" value="NZ_SJPM01000009.1"/>
</dbReference>
<dbReference type="Gene3D" id="3.40.720.10">
    <property type="entry name" value="Alkaline Phosphatase, subunit A"/>
    <property type="match status" value="1"/>
</dbReference>
<dbReference type="PANTHER" id="PTHR43737">
    <property type="entry name" value="BLL7424 PROTEIN"/>
    <property type="match status" value="1"/>
</dbReference>
<dbReference type="InterPro" id="IPR017850">
    <property type="entry name" value="Alkaline_phosphatase_core_sf"/>
</dbReference>